<dbReference type="Proteomes" id="UP000317652">
    <property type="component" value="Unassembled WGS sequence"/>
</dbReference>
<dbReference type="EMBL" id="CABGGS010000003">
    <property type="protein sequence ID" value="VUS30410.1"/>
    <property type="molecule type" value="Genomic_DNA"/>
</dbReference>
<evidence type="ECO:0000313" key="4">
    <source>
        <dbReference type="Proteomes" id="UP000317652"/>
    </source>
</evidence>
<evidence type="ECO:0000313" key="3">
    <source>
        <dbReference type="EMBL" id="VUS30410.1"/>
    </source>
</evidence>
<comment type="caution">
    <text evidence="3">The sequence shown here is derived from an EMBL/GenBank/DDBJ whole genome shotgun (WGS) entry which is preliminary data.</text>
</comment>
<protein>
    <submittedName>
        <fullName evidence="3">Uncharacterized protein</fullName>
    </submittedName>
</protein>
<keyword evidence="4" id="KW-1185">Reference proteome</keyword>
<feature type="signal peptide" evidence="2">
    <location>
        <begin position="1"/>
        <end position="21"/>
    </location>
</feature>
<organism evidence="3 4">
    <name type="scientific">Klebsiella spallanzanii</name>
    <dbReference type="NCBI Taxonomy" id="2587528"/>
    <lineage>
        <taxon>Bacteria</taxon>
        <taxon>Pseudomonadati</taxon>
        <taxon>Pseudomonadota</taxon>
        <taxon>Gammaproteobacteria</taxon>
        <taxon>Enterobacterales</taxon>
        <taxon>Enterobacteriaceae</taxon>
        <taxon>Klebsiella/Raoultella group</taxon>
        <taxon>Klebsiella</taxon>
    </lineage>
</organism>
<evidence type="ECO:0000256" key="1">
    <source>
        <dbReference type="SAM" id="MobiDB-lite"/>
    </source>
</evidence>
<dbReference type="RefSeq" id="WP_142981238.1">
    <property type="nucleotide sequence ID" value="NZ_CABGGS010000003.1"/>
</dbReference>
<feature type="region of interest" description="Disordered" evidence="1">
    <location>
        <begin position="23"/>
        <end position="49"/>
    </location>
</feature>
<evidence type="ECO:0000256" key="2">
    <source>
        <dbReference type="SAM" id="SignalP"/>
    </source>
</evidence>
<proteinExistence type="predicted"/>
<gene>
    <name evidence="3" type="ORF">SB6411_04561</name>
</gene>
<sequence>MKKAIITLFAIVSITAASAFAADKTEAPTPTVDNTGHPPFELMQNHGPMPFSPMPPKKPVIFSATVATDNPVETINKLTPLIPASQAKHYEVHVEVVPVPDMPGL</sequence>
<keyword evidence="2" id="KW-0732">Signal</keyword>
<reference evidence="3 4" key="1">
    <citation type="submission" date="2019-07" db="EMBL/GenBank/DDBJ databases">
        <authorList>
            <person name="Brisse S."/>
            <person name="Rodrigues C."/>
            <person name="Thorpe H."/>
        </authorList>
    </citation>
    <scope>NUCLEOTIDE SEQUENCE [LARGE SCALE GENOMIC DNA]</scope>
    <source>
        <strain evidence="3">SB6411</strain>
    </source>
</reference>
<accession>A0ABY6V6X1</accession>
<feature type="chain" id="PRO_5046093992" evidence="2">
    <location>
        <begin position="22"/>
        <end position="105"/>
    </location>
</feature>
<name>A0ABY6V6X1_9ENTR</name>